<accession>A0A0G0Y5K9</accession>
<evidence type="ECO:0000313" key="3">
    <source>
        <dbReference type="Proteomes" id="UP000034160"/>
    </source>
</evidence>
<reference evidence="2 3" key="1">
    <citation type="journal article" date="2015" name="Nature">
        <title>rRNA introns, odd ribosomes, and small enigmatic genomes across a large radiation of phyla.</title>
        <authorList>
            <person name="Brown C.T."/>
            <person name="Hug L.A."/>
            <person name="Thomas B.C."/>
            <person name="Sharon I."/>
            <person name="Castelle C.J."/>
            <person name="Singh A."/>
            <person name="Wilkins M.J."/>
            <person name="Williams K.H."/>
            <person name="Banfield J.F."/>
        </authorList>
    </citation>
    <scope>NUCLEOTIDE SEQUENCE [LARGE SCALE GENOMIC DNA]</scope>
</reference>
<keyword evidence="1" id="KW-0472">Membrane</keyword>
<gene>
    <name evidence="2" type="ORF">UU93_C0011G0006</name>
</gene>
<evidence type="ECO:0000256" key="1">
    <source>
        <dbReference type="SAM" id="Phobius"/>
    </source>
</evidence>
<dbReference type="EMBL" id="LCCN01000011">
    <property type="protein sequence ID" value="KKS32045.1"/>
    <property type="molecule type" value="Genomic_DNA"/>
</dbReference>
<protein>
    <recommendedName>
        <fullName evidence="4">2TM domain-containing protein</fullName>
    </recommendedName>
</protein>
<keyword evidence="1" id="KW-0812">Transmembrane</keyword>
<dbReference type="AlphaFoldDB" id="A0A0G0Y5K9"/>
<organism evidence="2 3">
    <name type="scientific">Candidatus Amesbacteria bacterium GW2011_GWA2_42_12</name>
    <dbReference type="NCBI Taxonomy" id="1618356"/>
    <lineage>
        <taxon>Bacteria</taxon>
        <taxon>Candidatus Amesiibacteriota</taxon>
    </lineage>
</organism>
<keyword evidence="1" id="KW-1133">Transmembrane helix</keyword>
<name>A0A0G0Y5K9_9BACT</name>
<proteinExistence type="predicted"/>
<feature type="transmembrane region" description="Helical" evidence="1">
    <location>
        <begin position="54"/>
        <end position="74"/>
    </location>
</feature>
<evidence type="ECO:0000313" key="2">
    <source>
        <dbReference type="EMBL" id="KKS32045.1"/>
    </source>
</evidence>
<sequence length="87" mass="10274">MKLEEAVAKIEERNQRVEMDKAWEVSWTRRIIVAIFTYLTLGLYLRAINVGRPWQNAIVPTIGFLLSTLTLPWFRKIWEKVIKSNRG</sequence>
<dbReference type="Proteomes" id="UP000034160">
    <property type="component" value="Unassembled WGS sequence"/>
</dbReference>
<feature type="transmembrane region" description="Helical" evidence="1">
    <location>
        <begin position="31"/>
        <end position="48"/>
    </location>
</feature>
<comment type="caution">
    <text evidence="2">The sequence shown here is derived from an EMBL/GenBank/DDBJ whole genome shotgun (WGS) entry which is preliminary data.</text>
</comment>
<evidence type="ECO:0008006" key="4">
    <source>
        <dbReference type="Google" id="ProtNLM"/>
    </source>
</evidence>